<dbReference type="PANTHER" id="PTHR40743:SF1">
    <property type="entry name" value="POSSIBLE GLYCOSYLTRANSFERASE"/>
    <property type="match status" value="1"/>
</dbReference>
<evidence type="ECO:0000313" key="3">
    <source>
        <dbReference type="EMBL" id="SVB93866.1"/>
    </source>
</evidence>
<keyword evidence="1" id="KW-0808">Transferase</keyword>
<dbReference type="GO" id="GO:0016740">
    <property type="term" value="F:transferase activity"/>
    <property type="evidence" value="ECO:0007669"/>
    <property type="project" value="UniProtKB-KW"/>
</dbReference>
<dbReference type="AlphaFoldDB" id="A0A382I2N8"/>
<gene>
    <name evidence="3" type="ORF">METZ01_LOCUS246720</name>
</gene>
<evidence type="ECO:0000256" key="1">
    <source>
        <dbReference type="ARBA" id="ARBA00022679"/>
    </source>
</evidence>
<accession>A0A382I2N8</accession>
<name>A0A382I2N8_9ZZZZ</name>
<dbReference type="Gene3D" id="3.90.550.10">
    <property type="entry name" value="Spore Coat Polysaccharide Biosynthesis Protein SpsA, Chain A"/>
    <property type="match status" value="1"/>
</dbReference>
<proteinExistence type="predicted"/>
<dbReference type="InterPro" id="IPR027791">
    <property type="entry name" value="Galactosyl_T_C"/>
</dbReference>
<reference evidence="3" key="1">
    <citation type="submission" date="2018-05" db="EMBL/GenBank/DDBJ databases">
        <authorList>
            <person name="Lanie J.A."/>
            <person name="Ng W.-L."/>
            <person name="Kazmierczak K.M."/>
            <person name="Andrzejewski T.M."/>
            <person name="Davidsen T.M."/>
            <person name="Wayne K.J."/>
            <person name="Tettelin H."/>
            <person name="Glass J.I."/>
            <person name="Rusch D."/>
            <person name="Podicherti R."/>
            <person name="Tsui H.-C.T."/>
            <person name="Winkler M.E."/>
        </authorList>
    </citation>
    <scope>NUCLEOTIDE SEQUENCE</scope>
</reference>
<organism evidence="3">
    <name type="scientific">marine metagenome</name>
    <dbReference type="NCBI Taxonomy" id="408172"/>
    <lineage>
        <taxon>unclassified sequences</taxon>
        <taxon>metagenomes</taxon>
        <taxon>ecological metagenomes</taxon>
    </lineage>
</organism>
<dbReference type="Pfam" id="PF02709">
    <property type="entry name" value="Glyco_transf_7C"/>
    <property type="match status" value="1"/>
</dbReference>
<dbReference type="InterPro" id="IPR029044">
    <property type="entry name" value="Nucleotide-diphossugar_trans"/>
</dbReference>
<dbReference type="PANTHER" id="PTHR40743">
    <property type="entry name" value="NUCLEOTIDE-DIPHOSPHO-SUGAR TRANSFERASE CONTAINING PROTEIN"/>
    <property type="match status" value="1"/>
</dbReference>
<sequence>MKVLPTWLDADGVGEVVITDWNSREAFVYEHEKVSIIRVTNVDYWSLPQAFNIAARFSKGDIYAKLDADYKILNPSFFTNVGLEEGTFINGRAGRDKKGAPIRLDAGYLNGFFYLYRDDFWKIHGFDERMHGYGWDDCDLARRLQKISIKMKGCHME</sequence>
<feature type="domain" description="Galactosyltransferase C-terminal" evidence="2">
    <location>
        <begin position="107"/>
        <end position="153"/>
    </location>
</feature>
<feature type="non-terminal residue" evidence="3">
    <location>
        <position position="157"/>
    </location>
</feature>
<evidence type="ECO:0000259" key="2">
    <source>
        <dbReference type="Pfam" id="PF02709"/>
    </source>
</evidence>
<dbReference type="SUPFAM" id="SSF53448">
    <property type="entry name" value="Nucleotide-diphospho-sugar transferases"/>
    <property type="match status" value="1"/>
</dbReference>
<dbReference type="EMBL" id="UINC01064827">
    <property type="protein sequence ID" value="SVB93866.1"/>
    <property type="molecule type" value="Genomic_DNA"/>
</dbReference>
<protein>
    <recommendedName>
        <fullName evidence="2">Galactosyltransferase C-terminal domain-containing protein</fullName>
    </recommendedName>
</protein>